<dbReference type="EMBL" id="JARQWQ010000026">
    <property type="protein sequence ID" value="KAK2563073.1"/>
    <property type="molecule type" value="Genomic_DNA"/>
</dbReference>
<protein>
    <submittedName>
        <fullName evidence="1">Uncharacterized protein</fullName>
    </submittedName>
</protein>
<accession>A0AAD9V6H1</accession>
<reference evidence="1" key="1">
    <citation type="journal article" date="2023" name="G3 (Bethesda)">
        <title>Whole genome assembly and annotation of the endangered Caribbean coral Acropora cervicornis.</title>
        <authorList>
            <person name="Selwyn J.D."/>
            <person name="Vollmer S.V."/>
        </authorList>
    </citation>
    <scope>NUCLEOTIDE SEQUENCE</scope>
    <source>
        <strain evidence="1">K2</strain>
    </source>
</reference>
<comment type="caution">
    <text evidence="1">The sequence shown here is derived from an EMBL/GenBank/DDBJ whole genome shotgun (WGS) entry which is preliminary data.</text>
</comment>
<evidence type="ECO:0000313" key="2">
    <source>
        <dbReference type="Proteomes" id="UP001249851"/>
    </source>
</evidence>
<dbReference type="Proteomes" id="UP001249851">
    <property type="component" value="Unassembled WGS sequence"/>
</dbReference>
<name>A0AAD9V6H1_ACRCE</name>
<gene>
    <name evidence="1" type="ORF">P5673_013407</name>
</gene>
<dbReference type="AlphaFoldDB" id="A0AAD9V6H1"/>
<reference evidence="1" key="2">
    <citation type="journal article" date="2023" name="Science">
        <title>Genomic signatures of disease resistance in endangered staghorn corals.</title>
        <authorList>
            <person name="Vollmer S.V."/>
            <person name="Selwyn J.D."/>
            <person name="Despard B.A."/>
            <person name="Roesel C.L."/>
        </authorList>
    </citation>
    <scope>NUCLEOTIDE SEQUENCE</scope>
    <source>
        <strain evidence="1">K2</strain>
    </source>
</reference>
<proteinExistence type="predicted"/>
<keyword evidence="2" id="KW-1185">Reference proteome</keyword>
<sequence>MYYTQENWGPNEETVFNSLLDSFVEPKHKKARVATSPYFKEKALGANLPDDIERALEKHIEGMEPNFRSATFQQLWFELRQPLTNTLRPRKLEEMLSELHKCELGDKLHPYEFPTDIDSIQRDLAICKIGEILEKKVPSSQRRCCHIWTLLKNPLTGCFKVAKLSSLMDELTQCFPRFELAGIKYQVPSKMSEVKRDVAICKVDEILNESRSYTDEM</sequence>
<evidence type="ECO:0000313" key="1">
    <source>
        <dbReference type="EMBL" id="KAK2563073.1"/>
    </source>
</evidence>
<organism evidence="1 2">
    <name type="scientific">Acropora cervicornis</name>
    <name type="common">Staghorn coral</name>
    <dbReference type="NCBI Taxonomy" id="6130"/>
    <lineage>
        <taxon>Eukaryota</taxon>
        <taxon>Metazoa</taxon>
        <taxon>Cnidaria</taxon>
        <taxon>Anthozoa</taxon>
        <taxon>Hexacorallia</taxon>
        <taxon>Scleractinia</taxon>
        <taxon>Astrocoeniina</taxon>
        <taxon>Acroporidae</taxon>
        <taxon>Acropora</taxon>
    </lineage>
</organism>